<dbReference type="OrthoDB" id="9889559at2"/>
<evidence type="ECO:0000313" key="3">
    <source>
        <dbReference type="Proteomes" id="UP000018004"/>
    </source>
</evidence>
<sequence length="153" mass="17694">MKNLNLFCTLFFLILTKVATLQAQEAKLVILKNGTPIQKDDMSVKISDVITVQISNENAAVKYRISKLSLEIRTAKSQQIKTVQNAPRYQKKIELKNDKFEVSPKIKIDIKKYASSDVTRFIVKLISVEEEKNGIKKGVDWITYGKEYEFWYK</sequence>
<feature type="signal peptide" evidence="1">
    <location>
        <begin position="1"/>
        <end position="23"/>
    </location>
</feature>
<keyword evidence="1" id="KW-0732">Signal</keyword>
<evidence type="ECO:0000256" key="1">
    <source>
        <dbReference type="SAM" id="SignalP"/>
    </source>
</evidence>
<gene>
    <name evidence="2" type="ORF">FLJC2902T_05810</name>
</gene>
<reference evidence="2 3" key="1">
    <citation type="submission" date="2013-08" db="EMBL/GenBank/DDBJ databases">
        <title>Flavobacterium limnosediminis JC2902 genome sequencing.</title>
        <authorList>
            <person name="Lee K."/>
            <person name="Yi H."/>
            <person name="Park S."/>
            <person name="Chun J."/>
        </authorList>
    </citation>
    <scope>NUCLEOTIDE SEQUENCE [LARGE SCALE GENOMIC DNA]</scope>
    <source>
        <strain evidence="2 3">JC2902</strain>
    </source>
</reference>
<keyword evidence="3" id="KW-1185">Reference proteome</keyword>
<dbReference type="RefSeq" id="WP_023578263.1">
    <property type="nucleotide sequence ID" value="NZ_AVGG01000002.1"/>
</dbReference>
<dbReference type="EMBL" id="AVGG01000002">
    <property type="protein sequence ID" value="ESU29192.1"/>
    <property type="molecule type" value="Genomic_DNA"/>
</dbReference>
<organism evidence="2 3">
    <name type="scientific">Flavobacterium limnosediminis JC2902</name>
    <dbReference type="NCBI Taxonomy" id="1341181"/>
    <lineage>
        <taxon>Bacteria</taxon>
        <taxon>Pseudomonadati</taxon>
        <taxon>Bacteroidota</taxon>
        <taxon>Flavobacteriia</taxon>
        <taxon>Flavobacteriales</taxon>
        <taxon>Flavobacteriaceae</taxon>
        <taxon>Flavobacterium</taxon>
    </lineage>
</organism>
<dbReference type="PATRIC" id="fig|1341181.4.peg.577"/>
<feature type="chain" id="PRO_5004752763" evidence="1">
    <location>
        <begin position="24"/>
        <end position="153"/>
    </location>
</feature>
<dbReference type="eggNOG" id="ENOG5030Z11">
    <property type="taxonomic scope" value="Bacteria"/>
</dbReference>
<accession>V6SSP9</accession>
<proteinExistence type="predicted"/>
<evidence type="ECO:0000313" key="2">
    <source>
        <dbReference type="EMBL" id="ESU29192.1"/>
    </source>
</evidence>
<comment type="caution">
    <text evidence="2">The sequence shown here is derived from an EMBL/GenBank/DDBJ whole genome shotgun (WGS) entry which is preliminary data.</text>
</comment>
<name>V6SSP9_9FLAO</name>
<dbReference type="Proteomes" id="UP000018004">
    <property type="component" value="Unassembled WGS sequence"/>
</dbReference>
<dbReference type="AlphaFoldDB" id="V6SSP9"/>
<protein>
    <submittedName>
        <fullName evidence="2">Uncharacterized protein</fullName>
    </submittedName>
</protein>